<evidence type="ECO:0000313" key="2">
    <source>
        <dbReference type="EMBL" id="MDQ0149272.1"/>
    </source>
</evidence>
<accession>A0ABT9USH9</accession>
<keyword evidence="1" id="KW-1133">Transmembrane helix</keyword>
<comment type="caution">
    <text evidence="2">The sequence shown here is derived from an EMBL/GenBank/DDBJ whole genome shotgun (WGS) entry which is preliminary data.</text>
</comment>
<keyword evidence="1" id="KW-0812">Transmembrane</keyword>
<dbReference type="EMBL" id="JAUSUF010000002">
    <property type="protein sequence ID" value="MDQ0149272.1"/>
    <property type="molecule type" value="Genomic_DNA"/>
</dbReference>
<evidence type="ECO:0000313" key="3">
    <source>
        <dbReference type="Proteomes" id="UP001228504"/>
    </source>
</evidence>
<dbReference type="RefSeq" id="WP_307484488.1">
    <property type="nucleotide sequence ID" value="NZ_JAUSUF010000002.1"/>
</dbReference>
<evidence type="ECO:0000256" key="1">
    <source>
        <dbReference type="SAM" id="Phobius"/>
    </source>
</evidence>
<keyword evidence="3" id="KW-1185">Reference proteome</keyword>
<sequence length="122" mass="14566">MKKIYIKYLVLIVILFLQGIVFLSFSNKEEEFHNKYSVDVSNEYKDKNINDIFNYFNNIKGAEINSINNEEDFSMEVTMKGNKNRIVKFLKEIEDYNVINYNINYMDEKFCLKVTVLGYKNL</sequence>
<proteinExistence type="predicted"/>
<feature type="transmembrane region" description="Helical" evidence="1">
    <location>
        <begin position="6"/>
        <end position="25"/>
    </location>
</feature>
<name>A0ABT9USH9_9FIRM</name>
<reference evidence="2 3" key="1">
    <citation type="submission" date="2023-07" db="EMBL/GenBank/DDBJ databases">
        <title>Genomic Encyclopedia of Type Strains, Phase IV (KMG-IV): sequencing the most valuable type-strain genomes for metagenomic binning, comparative biology and taxonomic classification.</title>
        <authorList>
            <person name="Goeker M."/>
        </authorList>
    </citation>
    <scope>NUCLEOTIDE SEQUENCE [LARGE SCALE GENOMIC DNA]</scope>
    <source>
        <strain evidence="2 3">DSM 20694</strain>
    </source>
</reference>
<protein>
    <submittedName>
        <fullName evidence="2">Uncharacterized protein</fullName>
    </submittedName>
</protein>
<organism evidence="2 3">
    <name type="scientific">Eubacterium multiforme</name>
    <dbReference type="NCBI Taxonomy" id="83339"/>
    <lineage>
        <taxon>Bacteria</taxon>
        <taxon>Bacillati</taxon>
        <taxon>Bacillota</taxon>
        <taxon>Clostridia</taxon>
        <taxon>Eubacteriales</taxon>
        <taxon>Eubacteriaceae</taxon>
        <taxon>Eubacterium</taxon>
    </lineage>
</organism>
<dbReference type="Proteomes" id="UP001228504">
    <property type="component" value="Unassembled WGS sequence"/>
</dbReference>
<keyword evidence="1" id="KW-0472">Membrane</keyword>
<gene>
    <name evidence="2" type="ORF">J2S18_001202</name>
</gene>